<name>A0ABX4CJN8_FLAHY</name>
<keyword evidence="2" id="KW-1185">Reference proteome</keyword>
<protein>
    <recommendedName>
        <fullName evidence="3">Transposase</fullName>
    </recommendedName>
</protein>
<evidence type="ECO:0000313" key="2">
    <source>
        <dbReference type="Proteomes" id="UP000198424"/>
    </source>
</evidence>
<dbReference type="Proteomes" id="UP000198424">
    <property type="component" value="Unassembled WGS sequence"/>
</dbReference>
<organism evidence="1 2">
    <name type="scientific">Flavobacterium hydatis</name>
    <name type="common">Cytophaga aquatilis</name>
    <dbReference type="NCBI Taxonomy" id="991"/>
    <lineage>
        <taxon>Bacteria</taxon>
        <taxon>Pseudomonadati</taxon>
        <taxon>Bacteroidota</taxon>
        <taxon>Flavobacteriia</taxon>
        <taxon>Flavobacteriales</taxon>
        <taxon>Flavobacteriaceae</taxon>
        <taxon>Flavobacterium</taxon>
    </lineage>
</organism>
<reference evidence="1 2" key="1">
    <citation type="submission" date="2016-11" db="EMBL/GenBank/DDBJ databases">
        <title>Whole genomes of Flavobacteriaceae.</title>
        <authorList>
            <person name="Stine C."/>
            <person name="Li C."/>
            <person name="Tadesse D."/>
        </authorList>
    </citation>
    <scope>NUCLEOTIDE SEQUENCE [LARGE SCALE GENOMIC DNA]</scope>
    <source>
        <strain evidence="1 2">ATCC 29551</strain>
    </source>
</reference>
<evidence type="ECO:0008006" key="3">
    <source>
        <dbReference type="Google" id="ProtNLM"/>
    </source>
</evidence>
<sequence>MNNLLFLFAELTSVFKVCTTFFDKKILANSRIIWSYLGIKKSAKSRDFADFSILLIKGYLGNFT</sequence>
<evidence type="ECO:0000313" key="1">
    <source>
        <dbReference type="EMBL" id="OXA96420.1"/>
    </source>
</evidence>
<accession>A0ABX4CJN8</accession>
<proteinExistence type="predicted"/>
<dbReference type="EMBL" id="MUGY01000004">
    <property type="protein sequence ID" value="OXA96420.1"/>
    <property type="molecule type" value="Genomic_DNA"/>
</dbReference>
<gene>
    <name evidence="1" type="ORF">B0A62_03900</name>
</gene>
<comment type="caution">
    <text evidence="1">The sequence shown here is derived from an EMBL/GenBank/DDBJ whole genome shotgun (WGS) entry which is preliminary data.</text>
</comment>